<dbReference type="AlphaFoldDB" id="A0A8H6XLY3"/>
<comment type="caution">
    <text evidence="1">The sequence shown here is derived from an EMBL/GenBank/DDBJ whole genome shotgun (WGS) entry which is preliminary data.</text>
</comment>
<sequence length="192" mass="20619">MIRSTACCPPPRHATDAAVRARLLLAASADDAQASPRMKTFIHSPVPLDSTRYCLSPPRVLATRPPALEATPADNCAVCCPTYAWTTVLPSVRLYILRLPPRVPPSLGTFADILSMLLGSVRGARMRRRGRGEAGKGGVEALLHVLPSLDSSTLDGAKGVRRRCRFGLDPAKRGETAPSPGQDFKAVREKVL</sequence>
<proteinExistence type="predicted"/>
<name>A0A8H6XLY3_9AGAR</name>
<dbReference type="EMBL" id="JACAZH010000024">
    <property type="protein sequence ID" value="KAF7342862.1"/>
    <property type="molecule type" value="Genomic_DNA"/>
</dbReference>
<evidence type="ECO:0000313" key="1">
    <source>
        <dbReference type="EMBL" id="KAF7342862.1"/>
    </source>
</evidence>
<accession>A0A8H6XLY3</accession>
<organism evidence="1 2">
    <name type="scientific">Mycena sanguinolenta</name>
    <dbReference type="NCBI Taxonomy" id="230812"/>
    <lineage>
        <taxon>Eukaryota</taxon>
        <taxon>Fungi</taxon>
        <taxon>Dikarya</taxon>
        <taxon>Basidiomycota</taxon>
        <taxon>Agaricomycotina</taxon>
        <taxon>Agaricomycetes</taxon>
        <taxon>Agaricomycetidae</taxon>
        <taxon>Agaricales</taxon>
        <taxon>Marasmiineae</taxon>
        <taxon>Mycenaceae</taxon>
        <taxon>Mycena</taxon>
    </lineage>
</organism>
<reference evidence="1" key="1">
    <citation type="submission" date="2020-05" db="EMBL/GenBank/DDBJ databases">
        <title>Mycena genomes resolve the evolution of fungal bioluminescence.</title>
        <authorList>
            <person name="Tsai I.J."/>
        </authorList>
    </citation>
    <scope>NUCLEOTIDE SEQUENCE</scope>
    <source>
        <strain evidence="1">160909Yilan</strain>
    </source>
</reference>
<keyword evidence="2" id="KW-1185">Reference proteome</keyword>
<dbReference type="Proteomes" id="UP000623467">
    <property type="component" value="Unassembled WGS sequence"/>
</dbReference>
<protein>
    <submittedName>
        <fullName evidence="1">Uncharacterized protein</fullName>
    </submittedName>
</protein>
<evidence type="ECO:0000313" key="2">
    <source>
        <dbReference type="Proteomes" id="UP000623467"/>
    </source>
</evidence>
<gene>
    <name evidence="1" type="ORF">MSAN_02002400</name>
</gene>